<feature type="region of interest" description="Disordered" evidence="18">
    <location>
        <begin position="651"/>
        <end position="676"/>
    </location>
</feature>
<dbReference type="CDD" id="cd09908">
    <property type="entry name" value="H3TH_EXO1"/>
    <property type="match status" value="1"/>
</dbReference>
<keyword evidence="22" id="KW-1185">Reference proteome</keyword>
<organism evidence="21 22">
    <name type="scientific">Chiloscyllium punctatum</name>
    <name type="common">Brownbanded bambooshark</name>
    <name type="synonym">Hemiscyllium punctatum</name>
    <dbReference type="NCBI Taxonomy" id="137246"/>
    <lineage>
        <taxon>Eukaryota</taxon>
        <taxon>Metazoa</taxon>
        <taxon>Chordata</taxon>
        <taxon>Craniata</taxon>
        <taxon>Vertebrata</taxon>
        <taxon>Chondrichthyes</taxon>
        <taxon>Elasmobranchii</taxon>
        <taxon>Galeomorphii</taxon>
        <taxon>Galeoidea</taxon>
        <taxon>Orectolobiformes</taxon>
        <taxon>Hemiscylliidae</taxon>
        <taxon>Chiloscyllium</taxon>
    </lineage>
</organism>
<dbReference type="InterPro" id="IPR006084">
    <property type="entry name" value="XPG/Rad2"/>
</dbReference>
<dbReference type="OMA" id="QDFTETK"/>
<evidence type="ECO:0000256" key="7">
    <source>
        <dbReference type="ARBA" id="ARBA00022763"/>
    </source>
</evidence>
<evidence type="ECO:0000256" key="9">
    <source>
        <dbReference type="ARBA" id="ARBA00022801"/>
    </source>
</evidence>
<evidence type="ECO:0000256" key="5">
    <source>
        <dbReference type="ARBA" id="ARBA00022723"/>
    </source>
</evidence>
<dbReference type="Pfam" id="PF00752">
    <property type="entry name" value="XPG_N"/>
    <property type="match status" value="1"/>
</dbReference>
<evidence type="ECO:0000256" key="2">
    <source>
        <dbReference type="ARBA" id="ARBA00010563"/>
    </source>
</evidence>
<dbReference type="PRINTS" id="PR00853">
    <property type="entry name" value="XPGRADSUPER"/>
</dbReference>
<feature type="domain" description="XPG N-terminal" evidence="20">
    <location>
        <begin position="1"/>
        <end position="99"/>
    </location>
</feature>
<dbReference type="EMBL" id="BEZZ01000016">
    <property type="protein sequence ID" value="GCC22726.1"/>
    <property type="molecule type" value="Genomic_DNA"/>
</dbReference>
<comment type="cofactor">
    <cofactor evidence="17">
        <name>Mg(2+)</name>
        <dbReference type="ChEBI" id="CHEBI:18420"/>
    </cofactor>
    <text evidence="17">Binds 2 magnesium ions per subunit. They probably participate in the reaction catalyzed by the enzyme. May bind an additional third magnesium ion after substrate binding.</text>
</comment>
<evidence type="ECO:0000256" key="14">
    <source>
        <dbReference type="ARBA" id="ARBA00023204"/>
    </source>
</evidence>
<dbReference type="Pfam" id="PF00867">
    <property type="entry name" value="XPG_I"/>
    <property type="match status" value="1"/>
</dbReference>
<dbReference type="GO" id="GO:0003677">
    <property type="term" value="F:DNA binding"/>
    <property type="evidence" value="ECO:0007669"/>
    <property type="project" value="UniProtKB-UniRule"/>
</dbReference>
<evidence type="ECO:0000256" key="17">
    <source>
        <dbReference type="RuleBase" id="RU910737"/>
    </source>
</evidence>
<evidence type="ECO:0000259" key="20">
    <source>
        <dbReference type="SMART" id="SM00485"/>
    </source>
</evidence>
<dbReference type="FunFam" id="1.10.150.20:FF:000011">
    <property type="entry name" value="exonuclease 1"/>
    <property type="match status" value="1"/>
</dbReference>
<feature type="region of interest" description="Disordered" evidence="18">
    <location>
        <begin position="450"/>
        <end position="476"/>
    </location>
</feature>
<comment type="similarity">
    <text evidence="2 17">Belongs to the XPG/RAD2 endonuclease family. EXO1 subfamily.</text>
</comment>
<comment type="function">
    <text evidence="17">5'-&gt;3' double-stranded DNA exonuclease which may also possess a cryptic 3'-&gt;5' double-stranded DNA exonuclease activity. Functions in DNA mismatch repair.</text>
</comment>
<protein>
    <recommendedName>
        <fullName evidence="3 17">Exonuclease 1</fullName>
        <ecNumber evidence="17">3.1.-.-</ecNumber>
    </recommendedName>
</protein>
<dbReference type="SMART" id="SM00485">
    <property type="entry name" value="XPGN"/>
    <property type="match status" value="1"/>
</dbReference>
<dbReference type="InterPro" id="IPR008918">
    <property type="entry name" value="HhH2"/>
</dbReference>
<evidence type="ECO:0000256" key="16">
    <source>
        <dbReference type="ARBA" id="ARBA00055562"/>
    </source>
</evidence>
<dbReference type="Proteomes" id="UP000287033">
    <property type="component" value="Unassembled WGS sequence"/>
</dbReference>
<dbReference type="OrthoDB" id="26491at2759"/>
<dbReference type="InterPro" id="IPR019974">
    <property type="entry name" value="XPG_CS"/>
</dbReference>
<keyword evidence="7 17" id="KW-0227">DNA damage</keyword>
<dbReference type="InterPro" id="IPR037315">
    <property type="entry name" value="EXO1_H3TH"/>
</dbReference>
<keyword evidence="10 17" id="KW-0269">Exonuclease</keyword>
<dbReference type="PANTHER" id="PTHR11081">
    <property type="entry name" value="FLAP ENDONUCLEASE FAMILY MEMBER"/>
    <property type="match status" value="1"/>
</dbReference>
<evidence type="ECO:0000256" key="13">
    <source>
        <dbReference type="ARBA" id="ARBA00023125"/>
    </source>
</evidence>
<keyword evidence="6" id="KW-0255">Endonuclease</keyword>
<dbReference type="InterPro" id="IPR044752">
    <property type="entry name" value="PIN-like_EXO1"/>
</dbReference>
<dbReference type="SMART" id="SM00484">
    <property type="entry name" value="XPGI"/>
    <property type="match status" value="1"/>
</dbReference>
<keyword evidence="15 17" id="KW-0539">Nucleus</keyword>
<evidence type="ECO:0000256" key="4">
    <source>
        <dbReference type="ARBA" id="ARBA00022722"/>
    </source>
</evidence>
<keyword evidence="13 17" id="KW-0238">DNA-binding</keyword>
<evidence type="ECO:0000256" key="18">
    <source>
        <dbReference type="SAM" id="MobiDB-lite"/>
    </source>
</evidence>
<dbReference type="GO" id="GO:0006310">
    <property type="term" value="P:DNA recombination"/>
    <property type="evidence" value="ECO:0007669"/>
    <property type="project" value="TreeGrafter"/>
</dbReference>
<dbReference type="GO" id="GO:0035312">
    <property type="term" value="F:5'-3' DNA exonuclease activity"/>
    <property type="evidence" value="ECO:0007669"/>
    <property type="project" value="UniProtKB-UniRule"/>
</dbReference>
<dbReference type="SUPFAM" id="SSF88723">
    <property type="entry name" value="PIN domain-like"/>
    <property type="match status" value="1"/>
</dbReference>
<dbReference type="InterPro" id="IPR006086">
    <property type="entry name" value="XPG-I_dom"/>
</dbReference>
<keyword evidence="5 17" id="KW-0479">Metal-binding</keyword>
<dbReference type="GO" id="GO:0005634">
    <property type="term" value="C:nucleus"/>
    <property type="evidence" value="ECO:0007669"/>
    <property type="project" value="UniProtKB-SubCell"/>
</dbReference>
<evidence type="ECO:0000256" key="6">
    <source>
        <dbReference type="ARBA" id="ARBA00022759"/>
    </source>
</evidence>
<dbReference type="InterPro" id="IPR029060">
    <property type="entry name" value="PIN-like_dom_sf"/>
</dbReference>
<dbReference type="GO" id="GO:0017108">
    <property type="term" value="F:5'-flap endonuclease activity"/>
    <property type="evidence" value="ECO:0007669"/>
    <property type="project" value="TreeGrafter"/>
</dbReference>
<evidence type="ECO:0000259" key="19">
    <source>
        <dbReference type="SMART" id="SM00484"/>
    </source>
</evidence>
<dbReference type="SMART" id="SM00279">
    <property type="entry name" value="HhH2"/>
    <property type="match status" value="1"/>
</dbReference>
<dbReference type="CDD" id="cd09857">
    <property type="entry name" value="PIN_EXO1"/>
    <property type="match status" value="1"/>
</dbReference>
<keyword evidence="11 17" id="KW-0460">Magnesium</keyword>
<comment type="subcellular location">
    <subcellularLocation>
        <location evidence="1 17">Nucleus</location>
    </subcellularLocation>
</comment>
<gene>
    <name evidence="21" type="ORF">chiPu_0001115</name>
</gene>
<comment type="caution">
    <text evidence="21">The sequence shown here is derived from an EMBL/GenBank/DDBJ whole genome shotgun (WGS) entry which is preliminary data.</text>
</comment>
<keyword evidence="4 17" id="KW-0540">Nuclease</keyword>
<dbReference type="GO" id="GO:0046872">
    <property type="term" value="F:metal ion binding"/>
    <property type="evidence" value="ECO:0007669"/>
    <property type="project" value="UniProtKB-UniRule"/>
</dbReference>
<name>A0A401RX57_CHIPU</name>
<dbReference type="Gene3D" id="3.40.50.1010">
    <property type="entry name" value="5'-nuclease"/>
    <property type="match status" value="1"/>
</dbReference>
<evidence type="ECO:0000256" key="8">
    <source>
        <dbReference type="ARBA" id="ARBA00022769"/>
    </source>
</evidence>
<dbReference type="PANTHER" id="PTHR11081:SF8">
    <property type="entry name" value="EXONUCLEASE 1"/>
    <property type="match status" value="1"/>
</dbReference>
<keyword evidence="9 17" id="KW-0378">Hydrolase</keyword>
<dbReference type="PROSITE" id="PS00841">
    <property type="entry name" value="XPG_1"/>
    <property type="match status" value="1"/>
</dbReference>
<sequence length="839" mass="93485">MGIQGLLQFVKEASEPIHIKKYKGQTVALDMYCWLHKGAFACADKLAQGEQTDQYVNYCMKFVEMLDSFGVKPVLVFDGCTLPSKEAVEKARRLRRQTNLQKGKQYLREGKTKEARECFTRSVNITSAMAYEVIKAARMRGMDCIVAPYEADAQLAYLNKIGIAQAVITEDSDLLAFGCKKVVLKVDKNGNGIEIDRAQFGRCKQLGNVFTEEKFRYMCILSGCDYLASIHGIGLAKACKLLRIANNPDIITIIKKMGQYLKTNLTVTEEYIDGFIRANNTFLYQLVFDPLKRKLVPLNAYSDDVDPEALDYAGRHFGDEKALHIALGNIDVRTLETRDNYNPCSFQTPAKVTLGQNDKAVTKQELPYMLSIWSKEYRTCENQLSVPKAQISPERPCTLGKEKIINIKRLKLSNRQMMAKRSREDEGISDGDLLSQYSFPSCKKQIVEKCLSPQSPSEEEESSSVGHSVKDENPRPHLTMRNRFATILQKRNQDSGAIVVPGTRSRFFCSPKEACVVSDQKTGTKALPDATGKCKDFNLISFFNSEENNTFTNIKKNECEQYEQSPELLNTSPNANTTPSDLNLVARKHLSAFSWSGGLEEKSRMPNPAADLSVLQQFCRKVGSSPVSGYNESKVQNNQSAIQNKSSLLERCEESLDEDSEMMASPQSPLGISSSLDSSCSGFDSLGSSQKLRNSDLDEISNKATSCDQVCSPVTLPELSVTVKHRVPGLQKLSPGSLSISTKLKLPGPAKVSGLNKRSLSLQRRTFAPNNENKPELQATINDLWQKFGFKGESKKLQSSQKSDPMSPVKDNLQILTPETDQSILLKSECSSVQRAIQW</sequence>
<proteinExistence type="inferred from homology"/>
<reference evidence="21 22" key="1">
    <citation type="journal article" date="2018" name="Nat. Ecol. Evol.">
        <title>Shark genomes provide insights into elasmobranch evolution and the origin of vertebrates.</title>
        <authorList>
            <person name="Hara Y"/>
            <person name="Yamaguchi K"/>
            <person name="Onimaru K"/>
            <person name="Kadota M"/>
            <person name="Koyanagi M"/>
            <person name="Keeley SD"/>
            <person name="Tatsumi K"/>
            <person name="Tanaka K"/>
            <person name="Motone F"/>
            <person name="Kageyama Y"/>
            <person name="Nozu R"/>
            <person name="Adachi N"/>
            <person name="Nishimura O"/>
            <person name="Nakagawa R"/>
            <person name="Tanegashima C"/>
            <person name="Kiyatake I"/>
            <person name="Matsumoto R"/>
            <person name="Murakumo K"/>
            <person name="Nishida K"/>
            <person name="Terakita A"/>
            <person name="Kuratani S"/>
            <person name="Sato K"/>
            <person name="Hyodo S Kuraku.S."/>
        </authorList>
    </citation>
    <scope>NUCLEOTIDE SEQUENCE [LARGE SCALE GENOMIC DNA]</scope>
</reference>
<dbReference type="GO" id="GO:0006298">
    <property type="term" value="P:mismatch repair"/>
    <property type="evidence" value="ECO:0007669"/>
    <property type="project" value="TreeGrafter"/>
</dbReference>
<dbReference type="EC" id="3.1.-.-" evidence="17"/>
<keyword evidence="14 17" id="KW-0234">DNA repair</keyword>
<dbReference type="Gene3D" id="1.10.150.20">
    <property type="entry name" value="5' to 3' exonuclease, C-terminal subdomain"/>
    <property type="match status" value="1"/>
</dbReference>
<keyword evidence="8 17" id="KW-0228">DNA excision</keyword>
<dbReference type="FunFam" id="3.40.50.1010:FF:000096">
    <property type="entry name" value="Exonuclease 1"/>
    <property type="match status" value="1"/>
</dbReference>
<keyword evidence="12 17" id="KW-0267">Excision nuclease</keyword>
<evidence type="ECO:0000256" key="1">
    <source>
        <dbReference type="ARBA" id="ARBA00004123"/>
    </source>
</evidence>
<dbReference type="AlphaFoldDB" id="A0A401RX57"/>
<evidence type="ECO:0000256" key="3">
    <source>
        <dbReference type="ARBA" id="ARBA00020324"/>
    </source>
</evidence>
<evidence type="ECO:0000313" key="22">
    <source>
        <dbReference type="Proteomes" id="UP000287033"/>
    </source>
</evidence>
<comment type="function">
    <text evidence="16">5'-&gt;3' double-stranded DNA exonuclease which may also contain a cryptic 3'-&gt;5' double-stranded DNA exonuclease activity. Also exhibits endonuclease activity against 5'-overhanging flap structures similar to those generated by displacement synthesis when DNA polymerase encounters the 5'-end of a downstream Okazaki fragment. Required for DNA mismatch repair (MMR).</text>
</comment>
<evidence type="ECO:0000256" key="15">
    <source>
        <dbReference type="ARBA" id="ARBA00023242"/>
    </source>
</evidence>
<dbReference type="InterPro" id="IPR006085">
    <property type="entry name" value="XPG_DNA_repair_N"/>
</dbReference>
<dbReference type="InterPro" id="IPR036279">
    <property type="entry name" value="5-3_exonuclease_C_sf"/>
</dbReference>
<dbReference type="SUPFAM" id="SSF47807">
    <property type="entry name" value="5' to 3' exonuclease, C-terminal subdomain"/>
    <property type="match status" value="1"/>
</dbReference>
<dbReference type="STRING" id="137246.A0A401RX57"/>
<evidence type="ECO:0000256" key="10">
    <source>
        <dbReference type="ARBA" id="ARBA00022839"/>
    </source>
</evidence>
<evidence type="ECO:0000313" key="21">
    <source>
        <dbReference type="EMBL" id="GCC22726.1"/>
    </source>
</evidence>
<accession>A0A401RX57</accession>
<evidence type="ECO:0000256" key="12">
    <source>
        <dbReference type="ARBA" id="ARBA00022881"/>
    </source>
</evidence>
<feature type="domain" description="XPG-I" evidence="19">
    <location>
        <begin position="138"/>
        <end position="208"/>
    </location>
</feature>
<evidence type="ECO:0000256" key="11">
    <source>
        <dbReference type="ARBA" id="ARBA00022842"/>
    </source>
</evidence>
<dbReference type="PROSITE" id="PS00842">
    <property type="entry name" value="XPG_2"/>
    <property type="match status" value="1"/>
</dbReference>